<sequence>MPDKFGRVELNGGYIGLSYDFSQVKILKIGDDRIEVIDKKQESY</sequence>
<dbReference type="EMBL" id="ABXP02000114">
    <property type="protein sequence ID" value="KKC28884.1"/>
    <property type="molecule type" value="Genomic_DNA"/>
</dbReference>
<name>A0A0F5PLZ2_9THEO</name>
<protein>
    <submittedName>
        <fullName evidence="1">Uncharacterized protein</fullName>
    </submittedName>
</protein>
<proteinExistence type="predicted"/>
<reference evidence="1 2" key="1">
    <citation type="submission" date="2008-07" db="EMBL/GenBank/DDBJ databases">
        <authorList>
            <person name="Gonzalez J."/>
            <person name="Sokolova T."/>
            <person name="Ferriera S."/>
            <person name="Johnson J."/>
            <person name="Kravitz S."/>
            <person name="Beeson K."/>
            <person name="Sutton G."/>
            <person name="Rogers Y.-H."/>
            <person name="Friedman R."/>
            <person name="Frazier M."/>
            <person name="Venter J.C."/>
        </authorList>
    </citation>
    <scope>NUCLEOTIDE SEQUENCE [LARGE SCALE GENOMIC DNA]</scope>
    <source>
        <strain evidence="1 2">DSM 12653</strain>
    </source>
</reference>
<dbReference type="RefSeq" id="WP_259082458.1">
    <property type="nucleotide sequence ID" value="NZ_ABXP02000114.1"/>
</dbReference>
<reference evidence="1 2" key="2">
    <citation type="journal article" date="2015" name="BMC Genomics">
        <title>Analysis of three genomes within the thermophilic bacterial species Caldanaerobacter subterraneus with a focus on carbon monoxide dehydrogenase evolution and hydrolase diversity.</title>
        <authorList>
            <person name="Sant'Anna F.H."/>
            <person name="Lebedinsky A.V."/>
            <person name="Sokolova T.G."/>
            <person name="Robb F.T."/>
            <person name="Gonzalez J.M."/>
        </authorList>
    </citation>
    <scope>NUCLEOTIDE SEQUENCE [LARGE SCALE GENOMIC DNA]</scope>
    <source>
        <strain evidence="1 2">DSM 12653</strain>
    </source>
</reference>
<dbReference type="Proteomes" id="UP000010146">
    <property type="component" value="Unassembled WGS sequence"/>
</dbReference>
<evidence type="ECO:0000313" key="1">
    <source>
        <dbReference type="EMBL" id="KKC28884.1"/>
    </source>
</evidence>
<dbReference type="AlphaFoldDB" id="A0A0F5PLZ2"/>
<comment type="caution">
    <text evidence="1">The sequence shown here is derived from an EMBL/GenBank/DDBJ whole genome shotgun (WGS) entry which is preliminary data.</text>
</comment>
<organism evidence="1 2">
    <name type="scientific">Caldanaerobacter subterraneus subsp. pacificus DSM 12653</name>
    <dbReference type="NCBI Taxonomy" id="391606"/>
    <lineage>
        <taxon>Bacteria</taxon>
        <taxon>Bacillati</taxon>
        <taxon>Bacillota</taxon>
        <taxon>Clostridia</taxon>
        <taxon>Thermoanaerobacterales</taxon>
        <taxon>Thermoanaerobacteraceae</taxon>
        <taxon>Caldanaerobacter</taxon>
    </lineage>
</organism>
<accession>A0A0F5PLZ2</accession>
<gene>
    <name evidence="1" type="ORF">CDSM653_02108</name>
</gene>
<evidence type="ECO:0000313" key="2">
    <source>
        <dbReference type="Proteomes" id="UP000010146"/>
    </source>
</evidence>
<reference evidence="2" key="3">
    <citation type="submission" date="2015-02" db="EMBL/GenBank/DDBJ databases">
        <title>Genome analysis of three genomes within the thermophilic hydrogenogenic bacterial species Caldanaerobacter subterraneus.</title>
        <authorList>
            <person name="Sant'Anna F.H."/>
            <person name="Lebedinsky A."/>
            <person name="Sokolova T."/>
            <person name="Robb F.T."/>
            <person name="Gonzalez J.M."/>
        </authorList>
    </citation>
    <scope>NUCLEOTIDE SEQUENCE [LARGE SCALE GENOMIC DNA]</scope>
    <source>
        <strain evidence="2">DSM 12653</strain>
    </source>
</reference>